<proteinExistence type="predicted"/>
<gene>
    <name evidence="1" type="ORF">C5615_38180</name>
</gene>
<evidence type="ECO:0000313" key="1">
    <source>
        <dbReference type="EMBL" id="PQP07006.1"/>
    </source>
</evidence>
<sequence length="145" mass="16312">MGKIEARGFAVAIRHHIRQGSPLTIDFNLDLVWVDLEIRSPHFQPCIHAILHQLMRILAERLGIDFTLIVLSGGLSSDIQQIELFALVRRSIGIPRGTHGRFSFGDLSTTPLSGRIPQSSKIWHTTEFLPVHRGCTVSFRRKLPA</sequence>
<dbReference type="AlphaFoldDB" id="A0A2S8HWR7"/>
<name>A0A2S8HWR7_BURCE</name>
<reference evidence="1 2" key="1">
    <citation type="submission" date="2018-02" db="EMBL/GenBank/DDBJ databases">
        <title>Draft genome sequencing of Burkholderia cepacia Y14-15.</title>
        <authorList>
            <person name="Zheng B.-X."/>
        </authorList>
    </citation>
    <scope>NUCLEOTIDE SEQUENCE [LARGE SCALE GENOMIC DNA]</scope>
    <source>
        <strain evidence="1 2">Y14-15</strain>
    </source>
</reference>
<comment type="caution">
    <text evidence="1">The sequence shown here is derived from an EMBL/GenBank/DDBJ whole genome shotgun (WGS) entry which is preliminary data.</text>
</comment>
<protein>
    <submittedName>
        <fullName evidence="1">Uncharacterized protein</fullName>
    </submittedName>
</protein>
<evidence type="ECO:0000313" key="2">
    <source>
        <dbReference type="Proteomes" id="UP000238206"/>
    </source>
</evidence>
<accession>A0A2S8HWR7</accession>
<dbReference type="EMBL" id="PUIQ01000131">
    <property type="protein sequence ID" value="PQP07006.1"/>
    <property type="molecule type" value="Genomic_DNA"/>
</dbReference>
<organism evidence="1 2">
    <name type="scientific">Burkholderia cepacia</name>
    <name type="common">Pseudomonas cepacia</name>
    <dbReference type="NCBI Taxonomy" id="292"/>
    <lineage>
        <taxon>Bacteria</taxon>
        <taxon>Pseudomonadati</taxon>
        <taxon>Pseudomonadota</taxon>
        <taxon>Betaproteobacteria</taxon>
        <taxon>Burkholderiales</taxon>
        <taxon>Burkholderiaceae</taxon>
        <taxon>Burkholderia</taxon>
        <taxon>Burkholderia cepacia complex</taxon>
    </lineage>
</organism>
<dbReference type="Proteomes" id="UP000238206">
    <property type="component" value="Unassembled WGS sequence"/>
</dbReference>